<evidence type="ECO:0000256" key="1">
    <source>
        <dbReference type="ARBA" id="ARBA00004651"/>
    </source>
</evidence>
<proteinExistence type="inferred from homology"/>
<organism evidence="11 12">
    <name type="scientific">Nocardioides seonyuensis</name>
    <dbReference type="NCBI Taxonomy" id="2518371"/>
    <lineage>
        <taxon>Bacteria</taxon>
        <taxon>Bacillati</taxon>
        <taxon>Actinomycetota</taxon>
        <taxon>Actinomycetes</taxon>
        <taxon>Propionibacteriales</taxon>
        <taxon>Nocardioidaceae</taxon>
        <taxon>Nocardioides</taxon>
    </lineage>
</organism>
<evidence type="ECO:0000256" key="6">
    <source>
        <dbReference type="ARBA" id="ARBA00023303"/>
    </source>
</evidence>
<keyword evidence="10" id="KW-0479">Metal-binding</keyword>
<keyword evidence="5 10" id="KW-0472">Membrane</keyword>
<keyword evidence="10" id="KW-0915">Sodium</keyword>
<reference evidence="11 12" key="1">
    <citation type="submission" date="2019-03" db="EMBL/GenBank/DDBJ databases">
        <title>Three New Species of Nocardioides, Nocardioides euryhalodurans sp. nov., Nocardioides seonyuensis sp. nov. and Nocardioides eburneoflavus sp. nov. Iolated from Soil.</title>
        <authorList>
            <person name="Roh S.G."/>
            <person name="Lee C."/>
            <person name="Kim M.-K."/>
            <person name="Kim S.B."/>
        </authorList>
    </citation>
    <scope>NUCLEOTIDE SEQUENCE [LARGE SCALE GENOMIC DNA]</scope>
    <source>
        <strain evidence="11 12">MMS17-SY207-3</strain>
    </source>
</reference>
<keyword evidence="6 10" id="KW-0407">Ion channel</keyword>
<gene>
    <name evidence="10" type="primary">fluC</name>
    <name evidence="10" type="synonym">crcB</name>
    <name evidence="11" type="ORF">EXE58_10320</name>
</gene>
<keyword evidence="10" id="KW-0406">Ion transport</keyword>
<keyword evidence="3 10" id="KW-0812">Transmembrane</keyword>
<feature type="transmembrane region" description="Helical" evidence="10">
    <location>
        <begin position="31"/>
        <end position="49"/>
    </location>
</feature>
<evidence type="ECO:0000313" key="11">
    <source>
        <dbReference type="EMBL" id="QBX55813.1"/>
    </source>
</evidence>
<keyword evidence="12" id="KW-1185">Reference proteome</keyword>
<dbReference type="GO" id="GO:0005886">
    <property type="term" value="C:plasma membrane"/>
    <property type="evidence" value="ECO:0007669"/>
    <property type="project" value="UniProtKB-SubCell"/>
</dbReference>
<feature type="binding site" evidence="10">
    <location>
        <position position="68"/>
    </location>
    <ligand>
        <name>Na(+)</name>
        <dbReference type="ChEBI" id="CHEBI:29101"/>
        <note>structural</note>
    </ligand>
</feature>
<dbReference type="GO" id="GO:0046872">
    <property type="term" value="F:metal ion binding"/>
    <property type="evidence" value="ECO:0007669"/>
    <property type="project" value="UniProtKB-KW"/>
</dbReference>
<accession>A0A4P7IGM8</accession>
<evidence type="ECO:0000256" key="4">
    <source>
        <dbReference type="ARBA" id="ARBA00022989"/>
    </source>
</evidence>
<feature type="transmembrane region" description="Helical" evidence="10">
    <location>
        <begin position="84"/>
        <end position="106"/>
    </location>
</feature>
<keyword evidence="2 10" id="KW-1003">Cell membrane</keyword>
<evidence type="ECO:0000256" key="5">
    <source>
        <dbReference type="ARBA" id="ARBA00023136"/>
    </source>
</evidence>
<evidence type="ECO:0000313" key="12">
    <source>
        <dbReference type="Proteomes" id="UP000294853"/>
    </source>
</evidence>
<dbReference type="KEGG" id="nsn:EXE58_10320"/>
<dbReference type="Pfam" id="PF02537">
    <property type="entry name" value="CRCB"/>
    <property type="match status" value="1"/>
</dbReference>
<dbReference type="Proteomes" id="UP000294853">
    <property type="component" value="Chromosome"/>
</dbReference>
<dbReference type="GO" id="GO:0140114">
    <property type="term" value="P:cellular detoxification of fluoride"/>
    <property type="evidence" value="ECO:0007669"/>
    <property type="project" value="UniProtKB-UniRule"/>
</dbReference>
<evidence type="ECO:0000256" key="7">
    <source>
        <dbReference type="ARBA" id="ARBA00035120"/>
    </source>
</evidence>
<evidence type="ECO:0000256" key="2">
    <source>
        <dbReference type="ARBA" id="ARBA00022475"/>
    </source>
</evidence>
<keyword evidence="4 10" id="KW-1133">Transmembrane helix</keyword>
<dbReference type="GO" id="GO:0062054">
    <property type="term" value="F:fluoride channel activity"/>
    <property type="evidence" value="ECO:0007669"/>
    <property type="project" value="UniProtKB-UniRule"/>
</dbReference>
<dbReference type="RefSeq" id="WP_135267804.1">
    <property type="nucleotide sequence ID" value="NZ_CP038436.1"/>
</dbReference>
<feature type="binding site" evidence="10">
    <location>
        <position position="65"/>
    </location>
    <ligand>
        <name>Na(+)</name>
        <dbReference type="ChEBI" id="CHEBI:29101"/>
        <note>structural</note>
    </ligand>
</feature>
<comment type="activity regulation">
    <text evidence="10">Na(+) is not transported, but it plays an essential structural role and its presence is essential for fluoride channel function.</text>
</comment>
<comment type="similarity">
    <text evidence="7 10">Belongs to the fluoride channel Fluc/FEX (TC 1.A.43) family.</text>
</comment>
<keyword evidence="10" id="KW-0813">Transport</keyword>
<comment type="catalytic activity">
    <reaction evidence="8">
        <text>fluoride(in) = fluoride(out)</text>
        <dbReference type="Rhea" id="RHEA:76159"/>
        <dbReference type="ChEBI" id="CHEBI:17051"/>
    </reaction>
    <physiologicalReaction direction="left-to-right" evidence="8">
        <dbReference type="Rhea" id="RHEA:76160"/>
    </physiologicalReaction>
</comment>
<dbReference type="EMBL" id="CP038436">
    <property type="protein sequence ID" value="QBX55813.1"/>
    <property type="molecule type" value="Genomic_DNA"/>
</dbReference>
<comment type="function">
    <text evidence="9 10">Fluoride-specific ion channel. Important for reducing fluoride concentration in the cell, thus reducing its toxicity.</text>
</comment>
<name>A0A4P7IGM8_9ACTN</name>
<sequence>MTALLVGLGAAVGAPLRFLLAHSLDRRWPSGTLLVNTVGSGLIGLFAALSLGGDAWALLATGFCGGLTTFSAFAVQAVERPRTVAAAYVVVTAVHAVGACTLGWWLGALV</sequence>
<feature type="transmembrane region" description="Helical" evidence="10">
    <location>
        <begin position="56"/>
        <end position="78"/>
    </location>
</feature>
<dbReference type="PANTHER" id="PTHR28259:SF1">
    <property type="entry name" value="FLUORIDE EXPORT PROTEIN 1-RELATED"/>
    <property type="match status" value="1"/>
</dbReference>
<protein>
    <recommendedName>
        <fullName evidence="10">Fluoride-specific ion channel FluC</fullName>
    </recommendedName>
</protein>
<evidence type="ECO:0000256" key="8">
    <source>
        <dbReference type="ARBA" id="ARBA00035585"/>
    </source>
</evidence>
<dbReference type="PANTHER" id="PTHR28259">
    <property type="entry name" value="FLUORIDE EXPORT PROTEIN 1-RELATED"/>
    <property type="match status" value="1"/>
</dbReference>
<evidence type="ECO:0000256" key="9">
    <source>
        <dbReference type="ARBA" id="ARBA00049940"/>
    </source>
</evidence>
<dbReference type="OrthoDB" id="5148600at2"/>
<dbReference type="AlphaFoldDB" id="A0A4P7IGM8"/>
<evidence type="ECO:0000256" key="10">
    <source>
        <dbReference type="HAMAP-Rule" id="MF_00454"/>
    </source>
</evidence>
<comment type="subcellular location">
    <subcellularLocation>
        <location evidence="1 10">Cell membrane</location>
        <topology evidence="1 10">Multi-pass membrane protein</topology>
    </subcellularLocation>
</comment>
<evidence type="ECO:0000256" key="3">
    <source>
        <dbReference type="ARBA" id="ARBA00022692"/>
    </source>
</evidence>
<dbReference type="HAMAP" id="MF_00454">
    <property type="entry name" value="FluC"/>
    <property type="match status" value="1"/>
</dbReference>
<dbReference type="InterPro" id="IPR003691">
    <property type="entry name" value="FluC"/>
</dbReference>